<evidence type="ECO:0000313" key="3">
    <source>
        <dbReference type="EMBL" id="PWA14853.1"/>
    </source>
</evidence>
<organism evidence="3 4">
    <name type="scientific">Gambusia affinis</name>
    <name type="common">Western mosquitofish</name>
    <name type="synonym">Heterandria affinis</name>
    <dbReference type="NCBI Taxonomy" id="33528"/>
    <lineage>
        <taxon>Eukaryota</taxon>
        <taxon>Metazoa</taxon>
        <taxon>Chordata</taxon>
        <taxon>Craniata</taxon>
        <taxon>Vertebrata</taxon>
        <taxon>Euteleostomi</taxon>
        <taxon>Actinopterygii</taxon>
        <taxon>Neopterygii</taxon>
        <taxon>Teleostei</taxon>
        <taxon>Neoteleostei</taxon>
        <taxon>Acanthomorphata</taxon>
        <taxon>Ovalentaria</taxon>
        <taxon>Atherinomorphae</taxon>
        <taxon>Cyprinodontiformes</taxon>
        <taxon>Poeciliidae</taxon>
        <taxon>Poeciliinae</taxon>
        <taxon>Gambusia</taxon>
    </lineage>
</organism>
<dbReference type="AlphaFoldDB" id="A0A315UST1"/>
<dbReference type="InterPro" id="IPR019332">
    <property type="entry name" value="OSCP1"/>
</dbReference>
<feature type="compositionally biased region" description="Basic and acidic residues" evidence="1">
    <location>
        <begin position="273"/>
        <end position="288"/>
    </location>
</feature>
<feature type="signal peptide" evidence="2">
    <location>
        <begin position="1"/>
        <end position="25"/>
    </location>
</feature>
<dbReference type="PANTHER" id="PTHR21439">
    <property type="entry name" value="OXIDORED-NITRO DOMAIN-CONTAINING PROTEIN"/>
    <property type="match status" value="1"/>
</dbReference>
<dbReference type="Proteomes" id="UP000250572">
    <property type="component" value="Unassembled WGS sequence"/>
</dbReference>
<keyword evidence="4" id="KW-1185">Reference proteome</keyword>
<reference evidence="3 4" key="1">
    <citation type="journal article" date="2018" name="G3 (Bethesda)">
        <title>A High-Quality Reference Genome for the Invasive Mosquitofish Gambusia affinis Using a Chicago Library.</title>
        <authorList>
            <person name="Hoffberg S.L."/>
            <person name="Troendle N.J."/>
            <person name="Glenn T.C."/>
            <person name="Mahmud O."/>
            <person name="Louha S."/>
            <person name="Chalopin D."/>
            <person name="Bennetzen J.L."/>
            <person name="Mauricio R."/>
        </authorList>
    </citation>
    <scope>NUCLEOTIDE SEQUENCE [LARGE SCALE GENOMIC DNA]</scope>
    <source>
        <strain evidence="3">NE01/NJP1002.9</strain>
        <tissue evidence="3">Muscle</tissue>
    </source>
</reference>
<comment type="caution">
    <text evidence="3">The sequence shown here is derived from an EMBL/GenBank/DDBJ whole genome shotgun (WGS) entry which is preliminary data.</text>
</comment>
<evidence type="ECO:0000256" key="2">
    <source>
        <dbReference type="SAM" id="SignalP"/>
    </source>
</evidence>
<protein>
    <submittedName>
        <fullName evidence="3">Uncharacterized protein</fullName>
    </submittedName>
</protein>
<evidence type="ECO:0000313" key="4">
    <source>
        <dbReference type="Proteomes" id="UP000250572"/>
    </source>
</evidence>
<feature type="chain" id="PRO_5016410321" evidence="2">
    <location>
        <begin position="26"/>
        <end position="493"/>
    </location>
</feature>
<dbReference type="PANTHER" id="PTHR21439:SF0">
    <property type="entry name" value="PROTEIN OSCP1"/>
    <property type="match status" value="1"/>
</dbReference>
<accession>A0A315UST1</accession>
<name>A0A315UST1_GAMAF</name>
<keyword evidence="2" id="KW-0732">Signal</keyword>
<dbReference type="EMBL" id="NHOQ01002753">
    <property type="protein sequence ID" value="PWA14853.1"/>
    <property type="molecule type" value="Genomic_DNA"/>
</dbReference>
<dbReference type="GO" id="GO:0005886">
    <property type="term" value="C:plasma membrane"/>
    <property type="evidence" value="ECO:0007669"/>
    <property type="project" value="TreeGrafter"/>
</dbReference>
<dbReference type="GO" id="GO:0005737">
    <property type="term" value="C:cytoplasm"/>
    <property type="evidence" value="ECO:0007669"/>
    <property type="project" value="TreeGrafter"/>
</dbReference>
<sequence length="493" mass="52519">MTPLLGGPVAGRLGLLVLRLHGVVRQLALLAALEHVVGPLRAAAAATLTVHEAAAPRREGAPPPAPALHPGLLSVTIVVLEEEEEEETFRTCRSARSRPAAAGSQLDDVADQLGAGEVHADDAQAAGDAPAAADQVAELAVDGSGQRLGPLHRGGGGLGQQDVMATEMPLDVSEFLLYVFQLVGLKERNLHQHRLAPVLVQERQNLLYHRSKGDALGEEPVGVSDADLLVSGKPDSSVDVQIADPDVQLFFQSPYLSHRERPASQRQALMGSRNRDGGDRSRIGDGRHPLPVEETRIQVRLVVETDPCVNTGGQSGGGNSRKMVTATTWRTETEVPKGRLRLDSQAETLTKDSFGTFSPSSAPSPCSACCVTLASLTRPIGLSCSSDPLAHQLSPLRGKLQDLDQFRHRHGTASSSQLPVTSDSCSGKWVGTSRMSARTLPLVFINLGGEMLYILDQRLRALNTSEDQSETGGRTWQVWGSFVGSSVPYMIAG</sequence>
<proteinExistence type="predicted"/>
<gene>
    <name evidence="3" type="ORF">CCH79_00020321</name>
</gene>
<feature type="region of interest" description="Disordered" evidence="1">
    <location>
        <begin position="259"/>
        <end position="288"/>
    </location>
</feature>
<evidence type="ECO:0000256" key="1">
    <source>
        <dbReference type="SAM" id="MobiDB-lite"/>
    </source>
</evidence>